<organism evidence="2 3">
    <name type="scientific">Ascochyta lentis</name>
    <dbReference type="NCBI Taxonomy" id="205686"/>
    <lineage>
        <taxon>Eukaryota</taxon>
        <taxon>Fungi</taxon>
        <taxon>Dikarya</taxon>
        <taxon>Ascomycota</taxon>
        <taxon>Pezizomycotina</taxon>
        <taxon>Dothideomycetes</taxon>
        <taxon>Pleosporomycetidae</taxon>
        <taxon>Pleosporales</taxon>
        <taxon>Pleosporineae</taxon>
        <taxon>Didymellaceae</taxon>
        <taxon>Ascochyta</taxon>
    </lineage>
</organism>
<feature type="signal peptide" evidence="1">
    <location>
        <begin position="1"/>
        <end position="18"/>
    </location>
</feature>
<evidence type="ECO:0000313" key="2">
    <source>
        <dbReference type="EMBL" id="KAF9695695.1"/>
    </source>
</evidence>
<reference evidence="2" key="2">
    <citation type="submission" date="2020-09" db="EMBL/GenBank/DDBJ databases">
        <title>Reference genome assembly for Australian Ascochyta lentis isolate Al4.</title>
        <authorList>
            <person name="Lee R.C."/>
            <person name="Farfan-Caceres L.M."/>
            <person name="Debler J.W."/>
            <person name="Williams A.H."/>
            <person name="Henares B.M."/>
        </authorList>
    </citation>
    <scope>NUCLEOTIDE SEQUENCE</scope>
    <source>
        <strain evidence="2">Al4</strain>
    </source>
</reference>
<keyword evidence="3" id="KW-1185">Reference proteome</keyword>
<sequence length="294" mass="31724">MQHLLLLIVTMSACVASAMHIEKRANKLICNTPASCESYYNTGSAQCANGYELVHLEAPGFSPGSTCQKACDDSERKQCGAKQCTDSKDYCNIYPGSETCASAIIWCGTPIKTTKDNCVQLRMRQPVKYDDAAGTCAADPDAPKDNHFFDLPSAGAQSVIAKMKKVSQLCGPDMPGPLTLPGIDLDLPGIDLDLPGIDLNLPGIDLDLPGIDLDLPKIDLDLPKIDLDLPKIDLDLPKIDLDLPGIPNTTPYKIEWSCHEGENKYDNLKQVFKNACAIAAHPGNAAPTFESYVD</sequence>
<keyword evidence="1" id="KW-0732">Signal</keyword>
<proteinExistence type="predicted"/>
<dbReference type="EMBL" id="RZGK01000011">
    <property type="protein sequence ID" value="KAF9695695.1"/>
    <property type="molecule type" value="Genomic_DNA"/>
</dbReference>
<evidence type="ECO:0000256" key="1">
    <source>
        <dbReference type="SAM" id="SignalP"/>
    </source>
</evidence>
<dbReference type="AlphaFoldDB" id="A0A8H7MIA3"/>
<evidence type="ECO:0000313" key="3">
    <source>
        <dbReference type="Proteomes" id="UP000651452"/>
    </source>
</evidence>
<protein>
    <submittedName>
        <fullName evidence="2">Uncharacterized protein</fullName>
    </submittedName>
</protein>
<dbReference type="Proteomes" id="UP000651452">
    <property type="component" value="Unassembled WGS sequence"/>
</dbReference>
<comment type="caution">
    <text evidence="2">The sequence shown here is derived from an EMBL/GenBank/DDBJ whole genome shotgun (WGS) entry which is preliminary data.</text>
</comment>
<reference evidence="2" key="1">
    <citation type="submission" date="2018-12" db="EMBL/GenBank/DDBJ databases">
        <authorList>
            <person name="Syme R.A."/>
            <person name="Farfan-Caceres L."/>
            <person name="Lichtenzveig J."/>
        </authorList>
    </citation>
    <scope>NUCLEOTIDE SEQUENCE</scope>
    <source>
        <strain evidence="2">Al4</strain>
    </source>
</reference>
<name>A0A8H7MIA3_9PLEO</name>
<accession>A0A8H7MIA3</accession>
<gene>
    <name evidence="2" type="ORF">EKO04_006298</name>
</gene>
<feature type="chain" id="PRO_5034293221" evidence="1">
    <location>
        <begin position="19"/>
        <end position="294"/>
    </location>
</feature>